<feature type="transmembrane region" description="Helical" evidence="1">
    <location>
        <begin position="92"/>
        <end position="118"/>
    </location>
</feature>
<evidence type="ECO:0000256" key="1">
    <source>
        <dbReference type="SAM" id="Phobius"/>
    </source>
</evidence>
<name>A0A7G9GSZ4_9FIRM</name>
<feature type="transmembrane region" description="Helical" evidence="1">
    <location>
        <begin position="264"/>
        <end position="293"/>
    </location>
</feature>
<dbReference type="EMBL" id="CP060636">
    <property type="protein sequence ID" value="QNM13926.1"/>
    <property type="molecule type" value="Genomic_DNA"/>
</dbReference>
<dbReference type="Proteomes" id="UP000515856">
    <property type="component" value="Chromosome"/>
</dbReference>
<feature type="transmembrane region" description="Helical" evidence="1">
    <location>
        <begin position="50"/>
        <end position="71"/>
    </location>
</feature>
<keyword evidence="1" id="KW-0812">Transmembrane</keyword>
<organism evidence="2 3">
    <name type="scientific">[Eubacterium] hominis</name>
    <dbReference type="NCBI Taxonomy" id="2764325"/>
    <lineage>
        <taxon>Bacteria</taxon>
        <taxon>Bacillati</taxon>
        <taxon>Bacillota</taxon>
        <taxon>Erysipelotrichia</taxon>
        <taxon>Erysipelotrichales</taxon>
        <taxon>Erysipelotrichaceae</taxon>
        <taxon>Amedibacillus</taxon>
    </lineage>
</organism>
<dbReference type="RefSeq" id="WP_117519103.1">
    <property type="nucleotide sequence ID" value="NZ_CP060636.1"/>
</dbReference>
<dbReference type="KEGG" id="ehn:H9Q80_08310"/>
<feature type="transmembrane region" description="Helical" evidence="1">
    <location>
        <begin position="168"/>
        <end position="186"/>
    </location>
</feature>
<dbReference type="AlphaFoldDB" id="A0A7G9GSZ4"/>
<keyword evidence="1" id="KW-1133">Transmembrane helix</keyword>
<proteinExistence type="predicted"/>
<protein>
    <submittedName>
        <fullName evidence="2">Uncharacterized protein</fullName>
    </submittedName>
</protein>
<sequence>MRWKMICKDQDWKYLAIVMILAFLYAFGTYNEDSLTIVVGILEPMTHEQLMMSISAFPAFALLFLFYRIMAHHETEGRWKTLLAFPIQIRKYVAGLLPFAFIAQLIPFLLSQLIYYILSSTISLSFISFMLVLQIVYYVSFFYATFATKSGYFGEGISVNIVNPLRELMPIFLMFCILNIGNWISFITKYQFIILCICLLFLLRLFWHLPYLMIMKQHRELMVERLFCGKQATAIERKKQKQQQRIDKVLQYIFQHFPWKGKNYWIWVAIIDVSLKQKGYPLCIALFFMLLAIDQGQPVFGLCAYLCIIYFLYFVYTQKKVIERVSIK</sequence>
<feature type="transmembrane region" description="Helical" evidence="1">
    <location>
        <begin position="124"/>
        <end position="147"/>
    </location>
</feature>
<feature type="transmembrane region" description="Helical" evidence="1">
    <location>
        <begin position="12"/>
        <end position="30"/>
    </location>
</feature>
<evidence type="ECO:0000313" key="2">
    <source>
        <dbReference type="EMBL" id="QNM13926.1"/>
    </source>
</evidence>
<keyword evidence="1" id="KW-0472">Membrane</keyword>
<reference evidence="2 3" key="1">
    <citation type="submission" date="2020-08" db="EMBL/GenBank/DDBJ databases">
        <authorList>
            <person name="Liu C."/>
            <person name="Sun Q."/>
        </authorList>
    </citation>
    <scope>NUCLEOTIDE SEQUENCE [LARGE SCALE GENOMIC DNA]</scope>
    <source>
        <strain evidence="2 3">NSJ-61</strain>
    </source>
</reference>
<keyword evidence="3" id="KW-1185">Reference proteome</keyword>
<evidence type="ECO:0000313" key="3">
    <source>
        <dbReference type="Proteomes" id="UP000515856"/>
    </source>
</evidence>
<gene>
    <name evidence="2" type="ORF">H9Q80_08310</name>
</gene>
<feature type="transmembrane region" description="Helical" evidence="1">
    <location>
        <begin position="299"/>
        <end position="316"/>
    </location>
</feature>
<accession>A0A7G9GSZ4</accession>
<feature type="transmembrane region" description="Helical" evidence="1">
    <location>
        <begin position="192"/>
        <end position="212"/>
    </location>
</feature>